<gene>
    <name evidence="1" type="ORF">AU252_01055</name>
</gene>
<dbReference type="EMBL" id="CP013747">
    <property type="protein sequence ID" value="ALV39922.1"/>
    <property type="molecule type" value="Genomic_DNA"/>
</dbReference>
<dbReference type="InterPro" id="IPR029069">
    <property type="entry name" value="HotDog_dom_sf"/>
</dbReference>
<dbReference type="PANTHER" id="PTHR43664">
    <property type="entry name" value="MONOAMINE OXIDASE-RELATED"/>
    <property type="match status" value="1"/>
</dbReference>
<sequence length="339" mass="36570">MTVHAPYADDLILGIPLQAAPSITIDSGVAATYQAITGDALRLPLSQPDSLAVAGGDRRLANPALVLQIAIGQSTVATARVIANLFYRSVALRRQVRLGDTLSTQVTPTALELTKSEVAPRRAKVLLRIQTTDDRGERVADFERLALLPCRDAETVMEGGQIGAADQNTPLTEYLPFIPEWNFQKFPTENRGAAGVLADPLSDTVSNALELVRLTQNLAAAHRDPARGIGGRRLVYGGHAIGMAQASLARMVPGLMTVLGWRSCSHTAPVFEGDVLDFEHEVTDRHVVGGGVELFGLKVTVRARRHDSHSSRAERTEVLDWRPVALVKTANNIEIGETK</sequence>
<dbReference type="AlphaFoldDB" id="A0A0U2X7D4"/>
<dbReference type="Proteomes" id="UP000065151">
    <property type="component" value="Chromosome"/>
</dbReference>
<accession>A0A0U2X7D4</accession>
<dbReference type="Gene3D" id="3.10.129.10">
    <property type="entry name" value="Hotdog Thioesterase"/>
    <property type="match status" value="2"/>
</dbReference>
<dbReference type="InterPro" id="IPR052342">
    <property type="entry name" value="MCH/BMMD"/>
</dbReference>
<name>A0A0U2X7D4_9MICC</name>
<proteinExistence type="predicted"/>
<protein>
    <recommendedName>
        <fullName evidence="3">Acyl dehydratase</fullName>
    </recommendedName>
</protein>
<dbReference type="PANTHER" id="PTHR43664:SF1">
    <property type="entry name" value="BETA-METHYLMALYL-COA DEHYDRATASE"/>
    <property type="match status" value="1"/>
</dbReference>
<evidence type="ECO:0000313" key="1">
    <source>
        <dbReference type="EMBL" id="ALV39922.1"/>
    </source>
</evidence>
<dbReference type="STRING" id="121292.AU252_01055"/>
<evidence type="ECO:0008006" key="3">
    <source>
        <dbReference type="Google" id="ProtNLM"/>
    </source>
</evidence>
<dbReference type="KEGG" id="psul:AU252_01055"/>
<dbReference type="RefSeq" id="WP_058929138.1">
    <property type="nucleotide sequence ID" value="NZ_CP013747.1"/>
</dbReference>
<evidence type="ECO:0000313" key="2">
    <source>
        <dbReference type="Proteomes" id="UP000065151"/>
    </source>
</evidence>
<dbReference type="SUPFAM" id="SSF54637">
    <property type="entry name" value="Thioesterase/thiol ester dehydrase-isomerase"/>
    <property type="match status" value="2"/>
</dbReference>
<reference evidence="1 2" key="1">
    <citation type="submission" date="2015-12" db="EMBL/GenBank/DDBJ databases">
        <authorList>
            <person name="Shamseldin A."/>
            <person name="Moawad H."/>
            <person name="Abd El-Rahim W.M."/>
            <person name="Sadowsky M.J."/>
        </authorList>
    </citation>
    <scope>NUCLEOTIDE SEQUENCE [LARGE SCALE GENOMIC DNA]</scope>
    <source>
        <strain evidence="1 2">Ar51</strain>
    </source>
</reference>
<organism evidence="1">
    <name type="scientific">Pseudarthrobacter sulfonivorans</name>
    <dbReference type="NCBI Taxonomy" id="121292"/>
    <lineage>
        <taxon>Bacteria</taxon>
        <taxon>Bacillati</taxon>
        <taxon>Actinomycetota</taxon>
        <taxon>Actinomycetes</taxon>
        <taxon>Micrococcales</taxon>
        <taxon>Micrococcaceae</taxon>
        <taxon>Pseudarthrobacter</taxon>
    </lineage>
</organism>